<protein>
    <submittedName>
        <fullName evidence="1">Uncharacterized protein</fullName>
    </submittedName>
</protein>
<organism evidence="1 2">
    <name type="scientific">Cryptolaemus montrouzieri</name>
    <dbReference type="NCBI Taxonomy" id="559131"/>
    <lineage>
        <taxon>Eukaryota</taxon>
        <taxon>Metazoa</taxon>
        <taxon>Ecdysozoa</taxon>
        <taxon>Arthropoda</taxon>
        <taxon>Hexapoda</taxon>
        <taxon>Insecta</taxon>
        <taxon>Pterygota</taxon>
        <taxon>Neoptera</taxon>
        <taxon>Endopterygota</taxon>
        <taxon>Coleoptera</taxon>
        <taxon>Polyphaga</taxon>
        <taxon>Cucujiformia</taxon>
        <taxon>Coccinelloidea</taxon>
        <taxon>Coccinellidae</taxon>
        <taxon>Scymninae</taxon>
        <taxon>Scymnini</taxon>
        <taxon>Cryptolaemus</taxon>
    </lineage>
</organism>
<reference evidence="1 2" key="1">
    <citation type="journal article" date="2021" name="BMC Biol.">
        <title>Horizontally acquired antibacterial genes associated with adaptive radiation of ladybird beetles.</title>
        <authorList>
            <person name="Li H.S."/>
            <person name="Tang X.F."/>
            <person name="Huang Y.H."/>
            <person name="Xu Z.Y."/>
            <person name="Chen M.L."/>
            <person name="Du X.Y."/>
            <person name="Qiu B.Y."/>
            <person name="Chen P.T."/>
            <person name="Zhang W."/>
            <person name="Slipinski A."/>
            <person name="Escalona H.E."/>
            <person name="Waterhouse R.M."/>
            <person name="Zwick A."/>
            <person name="Pang H."/>
        </authorList>
    </citation>
    <scope>NUCLEOTIDE SEQUENCE [LARGE SCALE GENOMIC DNA]</scope>
    <source>
        <strain evidence="1">SYSU2018</strain>
    </source>
</reference>
<keyword evidence="2" id="KW-1185">Reference proteome</keyword>
<dbReference type="EMBL" id="JABFTP020000042">
    <property type="protein sequence ID" value="KAL3271199.1"/>
    <property type="molecule type" value="Genomic_DNA"/>
</dbReference>
<comment type="caution">
    <text evidence="1">The sequence shown here is derived from an EMBL/GenBank/DDBJ whole genome shotgun (WGS) entry which is preliminary data.</text>
</comment>
<name>A0ABD2MXN5_9CUCU</name>
<accession>A0ABD2MXN5</accession>
<gene>
    <name evidence="1" type="ORF">HHI36_021695</name>
</gene>
<proteinExistence type="predicted"/>
<sequence>MNFSYKETAESSELNEIDDKSFINQFIAADGKIWERNNFIDSYDLSNSKQTHNSYKFYLPKIELGQTEECCSVKRESDEERKILDREIFMKYEFGEDTQADKDGNRAANPHIETELFEEDSKSIVQELIDRKKWLEGPILDFTKAENVKKTISLREILLKLKIIVSK</sequence>
<evidence type="ECO:0000313" key="1">
    <source>
        <dbReference type="EMBL" id="KAL3271199.1"/>
    </source>
</evidence>
<dbReference type="Proteomes" id="UP001516400">
    <property type="component" value="Unassembled WGS sequence"/>
</dbReference>
<dbReference type="AlphaFoldDB" id="A0ABD2MXN5"/>
<evidence type="ECO:0000313" key="2">
    <source>
        <dbReference type="Proteomes" id="UP001516400"/>
    </source>
</evidence>